<proteinExistence type="predicted"/>
<dbReference type="InterPro" id="IPR045392">
    <property type="entry name" value="DUF6519"/>
</dbReference>
<feature type="compositionally biased region" description="Low complexity" evidence="1">
    <location>
        <begin position="968"/>
        <end position="986"/>
    </location>
</feature>
<evidence type="ECO:0000313" key="2">
    <source>
        <dbReference type="EMBL" id="MEJ8822324.1"/>
    </source>
</evidence>
<reference evidence="2 3" key="1">
    <citation type="submission" date="2024-03" db="EMBL/GenBank/DDBJ databases">
        <title>Novel species of the genus Variovorax.</title>
        <authorList>
            <person name="Liu Q."/>
            <person name="Xin Y.-H."/>
        </authorList>
    </citation>
    <scope>NUCLEOTIDE SEQUENCE [LARGE SCALE GENOMIC DNA]</scope>
    <source>
        <strain evidence="2 3">KACC 18501</strain>
    </source>
</reference>
<comment type="caution">
    <text evidence="2">The sequence shown here is derived from an EMBL/GenBank/DDBJ whole genome shotgun (WGS) entry which is preliminary data.</text>
</comment>
<dbReference type="Proteomes" id="UP001363010">
    <property type="component" value="Unassembled WGS sequence"/>
</dbReference>
<evidence type="ECO:0000256" key="1">
    <source>
        <dbReference type="SAM" id="MobiDB-lite"/>
    </source>
</evidence>
<dbReference type="Pfam" id="PF20129">
    <property type="entry name" value="DUF6519"/>
    <property type="match status" value="3"/>
</dbReference>
<evidence type="ECO:0000313" key="3">
    <source>
        <dbReference type="Proteomes" id="UP001363010"/>
    </source>
</evidence>
<keyword evidence="3" id="KW-1185">Reference proteome</keyword>
<accession>A0ABU8VWY5</accession>
<protein>
    <submittedName>
        <fullName evidence="2">DUF6519 domain-containing protein</fullName>
    </submittedName>
</protein>
<gene>
    <name evidence="2" type="ORF">WKW80_09765</name>
</gene>
<dbReference type="RefSeq" id="WP_340363372.1">
    <property type="nucleotide sequence ID" value="NZ_JBBKZV010000004.1"/>
</dbReference>
<name>A0ABU8VWY5_9BURK</name>
<feature type="region of interest" description="Disordered" evidence="1">
    <location>
        <begin position="947"/>
        <end position="1007"/>
    </location>
</feature>
<sequence length="1007" mass="103935">MKADFSRNTFDPRKHYAAVLEQQGRVQLDADRNEQHQIDAHRSASVARDVIGLSGAPNAGGGFGLRFTADGTDLAITPGRFYVDGLLCENDADDAFVFTSNGDTNATLPIPRPELAPFAPGQWVVLSAAAGTQQQLRITSVSPTDTGVVLGLSGAIQRPPPPAAPATGPFTGTLQRTATYLTQPDFPNPDHAGTSTTGAAILSLANGLYVTYLDVWERHVSALDDPAIRETALGGPDTAARAKTVWQLKLLQVTPPSGSAAACGTAFPEWDALAGVGSGSLAARAAPSQGQAGPCLIPPGGGYQGLENQLYRIEIHDSGADGTATFKWSRDNGSVVTPVQSFNGSTLTVASTGPDDALGLANGQWVEILGDFEELHGVPGQMIQIATVDPAKSTVNFASPPRPIATNLHPKMRRWDGATGLVAIPAGGSGWIDLEAGVQVALTPGQFACGDYWLVPARAGAAATVEWNHATPQPPQGVHHHLARIGLLNWTGTAANSTLNDCRPAFAPLTDIPPALHITSISWQNDDVVSLAQFAAGLSVTLDGAPIAQYSVTLQNTPTLLSLMTANDSSMVVTIEMPIAVPNQPAGANPPPTMPATVVLSGSPISWNPATNSLTWMPSAAATTIVNSATGGQARVRVRLKGDFVWGDQGQQRLYLDGATRGRPGLSTSRPNTLRTDLALPSGLGRRSSDFDSWFLLQFADTPVSLGSFFIAPGTIIGGGAPVAQVQLASVAKAAVNVALTVTSQPQIAVTVASPAVVPIGQSNVNVPVTINAPASSSLVTVTATVPPVPNSPLTTTLSASVLVVVVSVGVSPPSALLLVGATQRFSATVSGVGLALPDGISTAVNWSCSGGAIDRTGTYTAPGVAGSFTVTATSVADPTRSAQAVVTVRTKGKDKDKDAKETKETKEVREKVSDVVTKVSDVISKVSDVTPKTRDVILQPLAPRSVAAPPATRSAFITPEERPQVGAAPAAKADQPVAPDDAPAASEKKPAAKAAAKPSSKPRKKK</sequence>
<organism evidence="2 3">
    <name type="scientific">Variovorax humicola</name>
    <dbReference type="NCBI Taxonomy" id="1769758"/>
    <lineage>
        <taxon>Bacteria</taxon>
        <taxon>Pseudomonadati</taxon>
        <taxon>Pseudomonadota</taxon>
        <taxon>Betaproteobacteria</taxon>
        <taxon>Burkholderiales</taxon>
        <taxon>Comamonadaceae</taxon>
        <taxon>Variovorax</taxon>
    </lineage>
</organism>
<dbReference type="EMBL" id="JBBKZV010000004">
    <property type="protein sequence ID" value="MEJ8822324.1"/>
    <property type="molecule type" value="Genomic_DNA"/>
</dbReference>